<dbReference type="Pfam" id="PF26252">
    <property type="entry name" value="RdRP_helical"/>
    <property type="match status" value="1"/>
</dbReference>
<proteinExistence type="predicted"/>
<name>A0A2P6QXA2_ROSCH</name>
<protein>
    <recommendedName>
        <fullName evidence="1">RDRP helical domain-containing protein</fullName>
    </recommendedName>
</protein>
<reference evidence="2 3" key="1">
    <citation type="journal article" date="2018" name="Nat. Genet.">
        <title>The Rosa genome provides new insights in the design of modern roses.</title>
        <authorList>
            <person name="Bendahmane M."/>
        </authorList>
    </citation>
    <scope>NUCLEOTIDE SEQUENCE [LARGE SCALE GENOMIC DNA]</scope>
    <source>
        <strain evidence="3">cv. Old Blush</strain>
    </source>
</reference>
<sequence>MGRQSSCRFSPSKAVCISPYQRLSADVPVQLHGRFQGESITRSSVIEEPGDHGEAHLVALGELEFRKQFLILSDAGGMKLKDLIAAEDIRHWKYLPMVTFESKIWEYLGRKCISPEDC</sequence>
<evidence type="ECO:0000313" key="2">
    <source>
        <dbReference type="EMBL" id="PRQ38817.1"/>
    </source>
</evidence>
<dbReference type="EMBL" id="PDCK01000042">
    <property type="protein sequence ID" value="PRQ38817.1"/>
    <property type="molecule type" value="Genomic_DNA"/>
</dbReference>
<accession>A0A2P6QXA2</accession>
<gene>
    <name evidence="2" type="ORF">RchiOBHm_Chr4g0418181</name>
</gene>
<organism evidence="2 3">
    <name type="scientific">Rosa chinensis</name>
    <name type="common">China rose</name>
    <dbReference type="NCBI Taxonomy" id="74649"/>
    <lineage>
        <taxon>Eukaryota</taxon>
        <taxon>Viridiplantae</taxon>
        <taxon>Streptophyta</taxon>
        <taxon>Embryophyta</taxon>
        <taxon>Tracheophyta</taxon>
        <taxon>Spermatophyta</taxon>
        <taxon>Magnoliopsida</taxon>
        <taxon>eudicotyledons</taxon>
        <taxon>Gunneridae</taxon>
        <taxon>Pentapetalae</taxon>
        <taxon>rosids</taxon>
        <taxon>fabids</taxon>
        <taxon>Rosales</taxon>
        <taxon>Rosaceae</taxon>
        <taxon>Rosoideae</taxon>
        <taxon>Rosoideae incertae sedis</taxon>
        <taxon>Rosa</taxon>
    </lineage>
</organism>
<feature type="domain" description="RDRP helical" evidence="1">
    <location>
        <begin position="56"/>
        <end position="114"/>
    </location>
</feature>
<comment type="caution">
    <text evidence="2">The sequence shown here is derived from an EMBL/GenBank/DDBJ whole genome shotgun (WGS) entry which is preliminary data.</text>
</comment>
<dbReference type="InterPro" id="IPR058751">
    <property type="entry name" value="RDRP_helical"/>
</dbReference>
<evidence type="ECO:0000313" key="3">
    <source>
        <dbReference type="Proteomes" id="UP000238479"/>
    </source>
</evidence>
<evidence type="ECO:0000259" key="1">
    <source>
        <dbReference type="Pfam" id="PF26252"/>
    </source>
</evidence>
<keyword evidence="3" id="KW-1185">Reference proteome</keyword>
<dbReference type="Proteomes" id="UP000238479">
    <property type="component" value="Chromosome 4"/>
</dbReference>
<dbReference type="Gramene" id="PRQ38817">
    <property type="protein sequence ID" value="PRQ38817"/>
    <property type="gene ID" value="RchiOBHm_Chr4g0418181"/>
</dbReference>
<dbReference type="AlphaFoldDB" id="A0A2P6QXA2"/>